<evidence type="ECO:0000313" key="1">
    <source>
        <dbReference type="EMBL" id="KAK9221685.1"/>
    </source>
</evidence>
<dbReference type="Proteomes" id="UP001428341">
    <property type="component" value="Unassembled WGS sequence"/>
</dbReference>
<keyword evidence="2" id="KW-1185">Reference proteome</keyword>
<dbReference type="AlphaFoldDB" id="A0AAP0MR19"/>
<dbReference type="Pfam" id="PF07173">
    <property type="entry name" value="GRDP-like"/>
    <property type="match status" value="1"/>
</dbReference>
<reference evidence="1 2" key="1">
    <citation type="submission" date="2024-05" db="EMBL/GenBank/DDBJ databases">
        <title>Haplotype-resolved chromosome-level genome assembly of Huyou (Citrus changshanensis).</title>
        <authorList>
            <person name="Miao C."/>
            <person name="Chen W."/>
            <person name="Wu Y."/>
            <person name="Wang L."/>
            <person name="Zhao S."/>
            <person name="Grierson D."/>
            <person name="Xu C."/>
            <person name="Chen K."/>
        </authorList>
    </citation>
    <scope>NUCLEOTIDE SEQUENCE [LARGE SCALE GENOMIC DNA]</scope>
    <source>
        <strain evidence="1">01-14</strain>
        <tissue evidence="1">Leaf</tissue>
    </source>
</reference>
<proteinExistence type="predicted"/>
<evidence type="ECO:0000313" key="2">
    <source>
        <dbReference type="Proteomes" id="UP001428341"/>
    </source>
</evidence>
<dbReference type="InterPro" id="IPR009836">
    <property type="entry name" value="GRDP-like"/>
</dbReference>
<dbReference type="PANTHER" id="PTHR34365">
    <property type="entry name" value="ENOLASE (DUF1399)"/>
    <property type="match status" value="1"/>
</dbReference>
<accession>A0AAP0MR19</accession>
<dbReference type="PANTHER" id="PTHR34365:SF2">
    <property type="entry name" value="ENOLASE (DUF1399)"/>
    <property type="match status" value="1"/>
</dbReference>
<gene>
    <name evidence="1" type="ORF">WN944_010113</name>
</gene>
<dbReference type="EMBL" id="JBCGBO010000002">
    <property type="protein sequence ID" value="KAK9221685.1"/>
    <property type="molecule type" value="Genomic_DNA"/>
</dbReference>
<sequence length="176" mass="21001">MSDLTVGAPPPMILPPVDIEWVWFCHSLNPVRYRQYCESRFSKLIGKPAIFYEENEEYALMRCREIWEHKYPSEPFENEVDSDSENPICVTNEDILDEVKRQRFLYLKFSEPYMCELVYLIAARQRYKGFLYILQKFSDGCSLFVPASDIQLMWLTHLWRRRQRAGEDCVDQDAVH</sequence>
<organism evidence="1 2">
    <name type="scientific">Citrus x changshan-huyou</name>
    <dbReference type="NCBI Taxonomy" id="2935761"/>
    <lineage>
        <taxon>Eukaryota</taxon>
        <taxon>Viridiplantae</taxon>
        <taxon>Streptophyta</taxon>
        <taxon>Embryophyta</taxon>
        <taxon>Tracheophyta</taxon>
        <taxon>Spermatophyta</taxon>
        <taxon>Magnoliopsida</taxon>
        <taxon>eudicotyledons</taxon>
        <taxon>Gunneridae</taxon>
        <taxon>Pentapetalae</taxon>
        <taxon>rosids</taxon>
        <taxon>malvids</taxon>
        <taxon>Sapindales</taxon>
        <taxon>Rutaceae</taxon>
        <taxon>Aurantioideae</taxon>
        <taxon>Citrus</taxon>
    </lineage>
</organism>
<protein>
    <submittedName>
        <fullName evidence="1">Uncharacterized protein</fullName>
    </submittedName>
</protein>
<name>A0AAP0MR19_9ROSI</name>
<comment type="caution">
    <text evidence="1">The sequence shown here is derived from an EMBL/GenBank/DDBJ whole genome shotgun (WGS) entry which is preliminary data.</text>
</comment>